<accession>A0A4Y3R7F5</accession>
<dbReference type="Proteomes" id="UP000319210">
    <property type="component" value="Unassembled WGS sequence"/>
</dbReference>
<feature type="domain" description="HTH tetR-type" evidence="5">
    <location>
        <begin position="1"/>
        <end position="55"/>
    </location>
</feature>
<dbReference type="PANTHER" id="PTHR30055">
    <property type="entry name" value="HTH-TYPE TRANSCRIPTIONAL REGULATOR RUTR"/>
    <property type="match status" value="1"/>
</dbReference>
<gene>
    <name evidence="6" type="ORF">SCA03_52240</name>
</gene>
<keyword evidence="7" id="KW-1185">Reference proteome</keyword>
<reference evidence="6 7" key="1">
    <citation type="submission" date="2019-06" db="EMBL/GenBank/DDBJ databases">
        <title>Whole genome shotgun sequence of Streptomyces cacaoi subsp. cacaoi NBRC 12748.</title>
        <authorList>
            <person name="Hosoyama A."/>
            <person name="Uohara A."/>
            <person name="Ohji S."/>
            <person name="Ichikawa N."/>
        </authorList>
    </citation>
    <scope>NUCLEOTIDE SEQUENCE [LARGE SCALE GENOMIC DNA]</scope>
    <source>
        <strain evidence="6 7">NBRC 12748</strain>
    </source>
</reference>
<feature type="DNA-binding region" description="H-T-H motif" evidence="4">
    <location>
        <begin position="18"/>
        <end position="37"/>
    </location>
</feature>
<dbReference type="InterPro" id="IPR036271">
    <property type="entry name" value="Tet_transcr_reg_TetR-rel_C_sf"/>
</dbReference>
<dbReference type="AlphaFoldDB" id="A0A4Y3R7F5"/>
<dbReference type="EMBL" id="BJMM01000035">
    <property type="protein sequence ID" value="GEB52673.1"/>
    <property type="molecule type" value="Genomic_DNA"/>
</dbReference>
<sequence>MRRAALEVLDECGYGGLTMEGVAGRAGTSKPALRRRWPSRRHLVVDALARTVGTAPTPDTGCTHCDLIRGIETLSEAFTTTVGRRALPALVADLAQDPELEREFQESFFRPRRASTAEALRRGIERGDIRPDTDVDLLLDMLASTTYYRVLFGHRPITPGLAESVVMMLMSGVGSPGWRTRHTASGLL</sequence>
<dbReference type="Pfam" id="PF00440">
    <property type="entry name" value="TetR_N"/>
    <property type="match status" value="1"/>
</dbReference>
<evidence type="ECO:0000256" key="4">
    <source>
        <dbReference type="PROSITE-ProRule" id="PRU00335"/>
    </source>
</evidence>
<dbReference type="InterPro" id="IPR009057">
    <property type="entry name" value="Homeodomain-like_sf"/>
</dbReference>
<dbReference type="Gene3D" id="1.10.10.60">
    <property type="entry name" value="Homeodomain-like"/>
    <property type="match status" value="1"/>
</dbReference>
<evidence type="ECO:0000256" key="2">
    <source>
        <dbReference type="ARBA" id="ARBA00023125"/>
    </source>
</evidence>
<keyword evidence="1" id="KW-0805">Transcription regulation</keyword>
<protein>
    <submittedName>
        <fullName evidence="6">TetR family transcriptional regulator</fullName>
    </submittedName>
</protein>
<organism evidence="6 7">
    <name type="scientific">Streptomyces cacaoi</name>
    <dbReference type="NCBI Taxonomy" id="1898"/>
    <lineage>
        <taxon>Bacteria</taxon>
        <taxon>Bacillati</taxon>
        <taxon>Actinomycetota</taxon>
        <taxon>Actinomycetes</taxon>
        <taxon>Kitasatosporales</taxon>
        <taxon>Streptomycetaceae</taxon>
        <taxon>Streptomyces</taxon>
    </lineage>
</organism>
<dbReference type="GO" id="GO:0000976">
    <property type="term" value="F:transcription cis-regulatory region binding"/>
    <property type="evidence" value="ECO:0007669"/>
    <property type="project" value="TreeGrafter"/>
</dbReference>
<dbReference type="InterPro" id="IPR001647">
    <property type="entry name" value="HTH_TetR"/>
</dbReference>
<comment type="caution">
    <text evidence="6">The sequence shown here is derived from an EMBL/GenBank/DDBJ whole genome shotgun (WGS) entry which is preliminary data.</text>
</comment>
<evidence type="ECO:0000256" key="1">
    <source>
        <dbReference type="ARBA" id="ARBA00023015"/>
    </source>
</evidence>
<dbReference type="SUPFAM" id="SSF48498">
    <property type="entry name" value="Tetracyclin repressor-like, C-terminal domain"/>
    <property type="match status" value="1"/>
</dbReference>
<evidence type="ECO:0000313" key="6">
    <source>
        <dbReference type="EMBL" id="GEB52673.1"/>
    </source>
</evidence>
<dbReference type="GO" id="GO:0003700">
    <property type="term" value="F:DNA-binding transcription factor activity"/>
    <property type="evidence" value="ECO:0007669"/>
    <property type="project" value="TreeGrafter"/>
</dbReference>
<name>A0A4Y3R7F5_STRCI</name>
<dbReference type="InterPro" id="IPR050109">
    <property type="entry name" value="HTH-type_TetR-like_transc_reg"/>
</dbReference>
<keyword evidence="2 4" id="KW-0238">DNA-binding</keyword>
<dbReference type="Gene3D" id="1.10.357.10">
    <property type="entry name" value="Tetracycline Repressor, domain 2"/>
    <property type="match status" value="1"/>
</dbReference>
<evidence type="ECO:0000313" key="7">
    <source>
        <dbReference type="Proteomes" id="UP000319210"/>
    </source>
</evidence>
<keyword evidence="3" id="KW-0804">Transcription</keyword>
<dbReference type="PROSITE" id="PS50977">
    <property type="entry name" value="HTH_TETR_2"/>
    <property type="match status" value="1"/>
</dbReference>
<dbReference type="InterPro" id="IPR011075">
    <property type="entry name" value="TetR_C"/>
</dbReference>
<proteinExistence type="predicted"/>
<dbReference type="Pfam" id="PF16859">
    <property type="entry name" value="TetR_C_11"/>
    <property type="match status" value="1"/>
</dbReference>
<evidence type="ECO:0000256" key="3">
    <source>
        <dbReference type="ARBA" id="ARBA00023163"/>
    </source>
</evidence>
<dbReference type="PANTHER" id="PTHR30055:SF148">
    <property type="entry name" value="TETR-FAMILY TRANSCRIPTIONAL REGULATOR"/>
    <property type="match status" value="1"/>
</dbReference>
<dbReference type="SUPFAM" id="SSF46689">
    <property type="entry name" value="Homeodomain-like"/>
    <property type="match status" value="1"/>
</dbReference>
<evidence type="ECO:0000259" key="5">
    <source>
        <dbReference type="PROSITE" id="PS50977"/>
    </source>
</evidence>